<protein>
    <submittedName>
        <fullName evidence="2">PilW family protein</fullName>
    </submittedName>
</protein>
<accession>A0ABV3ZQC9</accession>
<keyword evidence="1" id="KW-0472">Membrane</keyword>
<dbReference type="EMBL" id="JBFYGN010000001">
    <property type="protein sequence ID" value="MEX8191359.1"/>
    <property type="molecule type" value="Genomic_DNA"/>
</dbReference>
<keyword evidence="1" id="KW-1133">Transmembrane helix</keyword>
<sequence>MKKSLITLSSRRMPDAQRGMTLIELMVAMVLGLLIALAAVAALLVSRQGFFAVDAASQLRDNARFAQDMVQRIGVQAGFKNVFFMKGGGVASAGLDGNPEPHVFGLNDKQRSPSDAWNGGSSWGNSDLGKNSDILVLRAQVSTANAGSSASDGTMINCLGIAPTATPTSRDDRFISILHVQAGSDGEPALMCTYEESKGSFKSEPLVQGVENFQVLYGVDGVVPGAAPTLATDSVPERYLRADQLTVAGNDVATYANWRRVRSLRIGMVLRSLPGSGIDKDSQTFYPLGSTKASGSATALGGAFSSTSDPGTVFAPPADGRMRQVVTFTVHLRNFQDLESF</sequence>
<dbReference type="Pfam" id="PF07963">
    <property type="entry name" value="N_methyl"/>
    <property type="match status" value="1"/>
</dbReference>
<dbReference type="InterPro" id="IPR012902">
    <property type="entry name" value="N_methyl_site"/>
</dbReference>
<evidence type="ECO:0000313" key="2">
    <source>
        <dbReference type="EMBL" id="MEX8191359.1"/>
    </source>
</evidence>
<name>A0ABV3ZQC9_9BURK</name>
<dbReference type="InterPro" id="IPR032092">
    <property type="entry name" value="PilW"/>
</dbReference>
<evidence type="ECO:0000313" key="3">
    <source>
        <dbReference type="Proteomes" id="UP001561046"/>
    </source>
</evidence>
<evidence type="ECO:0000256" key="1">
    <source>
        <dbReference type="SAM" id="Phobius"/>
    </source>
</evidence>
<feature type="transmembrane region" description="Helical" evidence="1">
    <location>
        <begin position="21"/>
        <end position="45"/>
    </location>
</feature>
<keyword evidence="3" id="KW-1185">Reference proteome</keyword>
<dbReference type="NCBIfam" id="TIGR02532">
    <property type="entry name" value="IV_pilin_GFxxxE"/>
    <property type="match status" value="1"/>
</dbReference>
<dbReference type="Proteomes" id="UP001561046">
    <property type="component" value="Unassembled WGS sequence"/>
</dbReference>
<reference evidence="2 3" key="1">
    <citation type="journal article" date="2013" name="Int. J. Syst. Evol. Microbiol.">
        <title>Comamonas guangdongensis sp. nov., isolated from subterranean forest sediment, and emended description of the genus Comamonas.</title>
        <authorList>
            <person name="Zhang J."/>
            <person name="Wang Y."/>
            <person name="Zhou S."/>
            <person name="Wu C."/>
            <person name="He J."/>
            <person name="Li F."/>
        </authorList>
    </citation>
    <scope>NUCLEOTIDE SEQUENCE [LARGE SCALE GENOMIC DNA]</scope>
    <source>
        <strain evidence="2 3">CCTCC AB2011133</strain>
    </source>
</reference>
<dbReference type="PROSITE" id="PS00409">
    <property type="entry name" value="PROKAR_NTER_METHYL"/>
    <property type="match status" value="1"/>
</dbReference>
<proteinExistence type="predicted"/>
<dbReference type="RefSeq" id="WP_369336587.1">
    <property type="nucleotide sequence ID" value="NZ_JBFYGN010000001.1"/>
</dbReference>
<keyword evidence="1" id="KW-0812">Transmembrane</keyword>
<gene>
    <name evidence="2" type="ORF">AB6724_00735</name>
</gene>
<dbReference type="Pfam" id="PF16074">
    <property type="entry name" value="PilW"/>
    <property type="match status" value="1"/>
</dbReference>
<comment type="caution">
    <text evidence="2">The sequence shown here is derived from an EMBL/GenBank/DDBJ whole genome shotgun (WGS) entry which is preliminary data.</text>
</comment>
<organism evidence="2 3">
    <name type="scientific">Comamonas guangdongensis</name>
    <dbReference type="NCBI Taxonomy" id="510515"/>
    <lineage>
        <taxon>Bacteria</taxon>
        <taxon>Pseudomonadati</taxon>
        <taxon>Pseudomonadota</taxon>
        <taxon>Betaproteobacteria</taxon>
        <taxon>Burkholderiales</taxon>
        <taxon>Comamonadaceae</taxon>
        <taxon>Comamonas</taxon>
    </lineage>
</organism>